<protein>
    <submittedName>
        <fullName evidence="1">Uncharacterized protein</fullName>
    </submittedName>
</protein>
<dbReference type="AlphaFoldDB" id="A0A2G9CD68"/>
<name>A0A2G9CD68_9BURK</name>
<evidence type="ECO:0000313" key="2">
    <source>
        <dbReference type="Proteomes" id="UP000231501"/>
    </source>
</evidence>
<comment type="caution">
    <text evidence="1">The sequence shown here is derived from an EMBL/GenBank/DDBJ whole genome shotgun (WGS) entry which is preliminary data.</text>
</comment>
<dbReference type="Proteomes" id="UP000231501">
    <property type="component" value="Unassembled WGS sequence"/>
</dbReference>
<proteinExistence type="predicted"/>
<dbReference type="OrthoDB" id="8906229at2"/>
<dbReference type="RefSeq" id="WP_099860410.1">
    <property type="nucleotide sequence ID" value="NZ_PEOG01000011.1"/>
</dbReference>
<keyword evidence="2" id="KW-1185">Reference proteome</keyword>
<gene>
    <name evidence="1" type="ORF">CS062_05310</name>
</gene>
<accession>A0A2G9CD68</accession>
<sequence length="94" mass="10568">METLEIVNAELLLSTPLTVVVRARLDFVEADGHEAQRELALVIPRSRCDGDRPLWPALLSAASEHWHRCPGSARRLQVCIDGEWETLLTSQLTH</sequence>
<evidence type="ECO:0000313" key="1">
    <source>
        <dbReference type="EMBL" id="PIM54325.1"/>
    </source>
</evidence>
<dbReference type="EMBL" id="PEOG01000011">
    <property type="protein sequence ID" value="PIM54325.1"/>
    <property type="molecule type" value="Genomic_DNA"/>
</dbReference>
<reference evidence="1 2" key="1">
    <citation type="submission" date="2017-11" db="EMBL/GenBank/DDBJ databases">
        <title>Draft genome sequence of Mitsuaria sp. HWN-4.</title>
        <authorList>
            <person name="Gundlapally S.R."/>
        </authorList>
    </citation>
    <scope>NUCLEOTIDE SEQUENCE [LARGE SCALE GENOMIC DNA]</scope>
    <source>
        <strain evidence="1 2">HWN-4</strain>
    </source>
</reference>
<organism evidence="1 2">
    <name type="scientific">Roseateles chitinivorans</name>
    <dbReference type="NCBI Taxonomy" id="2917965"/>
    <lineage>
        <taxon>Bacteria</taxon>
        <taxon>Pseudomonadati</taxon>
        <taxon>Pseudomonadota</taxon>
        <taxon>Betaproteobacteria</taxon>
        <taxon>Burkholderiales</taxon>
        <taxon>Sphaerotilaceae</taxon>
        <taxon>Roseateles</taxon>
    </lineage>
</organism>